<dbReference type="EnsemblPlants" id="Solyc01g068410.3.1">
    <property type="protein sequence ID" value="Solyc01g068410.3.1"/>
    <property type="gene ID" value="Solyc01g068410.3"/>
</dbReference>
<evidence type="ECO:0000256" key="4">
    <source>
        <dbReference type="ARBA" id="ARBA00022692"/>
    </source>
</evidence>
<evidence type="ECO:0000256" key="5">
    <source>
        <dbReference type="ARBA" id="ARBA00022989"/>
    </source>
</evidence>
<dbReference type="NCBIfam" id="TIGR00946">
    <property type="entry name" value="2a69"/>
    <property type="match status" value="1"/>
</dbReference>
<protein>
    <recommendedName>
        <fullName evidence="8">Auxin efflux carrier component</fullName>
    </recommendedName>
</protein>
<feature type="transmembrane region" description="Helical" evidence="8">
    <location>
        <begin position="159"/>
        <end position="179"/>
    </location>
</feature>
<reference evidence="9" key="2">
    <citation type="submission" date="2019-01" db="UniProtKB">
        <authorList>
            <consortium name="EnsemblPlants"/>
        </authorList>
    </citation>
    <scope>IDENTIFICATION</scope>
    <source>
        <strain evidence="9">cv. Heinz 1706</strain>
    </source>
</reference>
<comment type="similarity">
    <text evidence="2 8">Belongs to the auxin efflux carrier (TC 2.A.69.1) family.</text>
</comment>
<dbReference type="InterPro" id="IPR014024">
    <property type="entry name" value="Auxin_eff_plant"/>
</dbReference>
<keyword evidence="7 8" id="KW-0927">Auxin signaling pathway</keyword>
<dbReference type="Pfam" id="PF03547">
    <property type="entry name" value="Mem_trans"/>
    <property type="match status" value="1"/>
</dbReference>
<dbReference type="Proteomes" id="UP000004994">
    <property type="component" value="Chromosome 1"/>
</dbReference>
<dbReference type="PANTHER" id="PTHR31752:SF2">
    <property type="entry name" value="AUXIN EFFLUX CARRIER COMPONENT 5"/>
    <property type="match status" value="1"/>
</dbReference>
<feature type="transmembrane region" description="Helical" evidence="8">
    <location>
        <begin position="124"/>
        <end position="147"/>
    </location>
</feature>
<feature type="transmembrane region" description="Helical" evidence="8">
    <location>
        <begin position="34"/>
        <end position="52"/>
    </location>
</feature>
<feature type="transmembrane region" description="Helical" evidence="8">
    <location>
        <begin position="361"/>
        <end position="380"/>
    </location>
</feature>
<dbReference type="PANTHER" id="PTHR31752">
    <property type="entry name" value="AUXIN EFFLUX CARRIER COMPONENT 1B-RELATED"/>
    <property type="match status" value="1"/>
</dbReference>
<dbReference type="GO" id="GO:0009926">
    <property type="term" value="P:auxin polar transport"/>
    <property type="evidence" value="ECO:0000318"/>
    <property type="project" value="GO_Central"/>
</dbReference>
<sequence length="385" mass="42946">MKSQSPYKNPKFTTKKKTFKIYKLKLNMIGWDDIYKVVVGMMPLYVALILGYGSVKWWHMFKPEQCDTINRFNCFFILPFFNFQFIAKINPYNLNYLFLSGDVIAKALVILILVLWANFYKKGSFCWGITTFSLSTLNNTLVVGVPLMKAMYGDLGVDLVVQAAVIQALLWLTSLLFALEFWKTKMTNNSNLIDDNNNNSLELGNISSTNTQMRNINNIELAFWPLMKAVSTKLAKNPNSYACFLGLFWALVASRWHFEMPSIIEGSILIMSKAGSGVSMFSMGLFMALRGKIIACGAALTIYSMILRFIVGPATMALGCVVLGLRGNVLRVAIIQAALPQAVTSFVYAQEYGLHADVLSTAVIVGTIISLPLLIAYYAVLDIIP</sequence>
<accession>A0A3Q7EH44</accession>
<evidence type="ECO:0000256" key="2">
    <source>
        <dbReference type="ARBA" id="ARBA00009177"/>
    </source>
</evidence>
<feature type="transmembrane region" description="Helical" evidence="8">
    <location>
        <begin position="72"/>
        <end position="90"/>
    </location>
</feature>
<evidence type="ECO:0000256" key="7">
    <source>
        <dbReference type="ARBA" id="ARBA00023294"/>
    </source>
</evidence>
<keyword evidence="5 8" id="KW-1133">Transmembrane helix</keyword>
<evidence type="ECO:0000256" key="1">
    <source>
        <dbReference type="ARBA" id="ARBA00004141"/>
    </source>
</evidence>
<comment type="function">
    <text evidence="8">May act as a component of the auxin efflux carrier.</text>
</comment>
<dbReference type="GO" id="GO:0010315">
    <property type="term" value="P:auxin export across the plasma membrane"/>
    <property type="evidence" value="ECO:0000318"/>
    <property type="project" value="GO_Central"/>
</dbReference>
<feature type="transmembrane region" description="Helical" evidence="8">
    <location>
        <begin position="301"/>
        <end position="324"/>
    </location>
</feature>
<feature type="transmembrane region" description="Helical" evidence="8">
    <location>
        <begin position="96"/>
        <end position="117"/>
    </location>
</feature>
<proteinExistence type="inferred from homology"/>
<dbReference type="GO" id="GO:0009734">
    <property type="term" value="P:auxin-activated signaling pathway"/>
    <property type="evidence" value="ECO:0007669"/>
    <property type="project" value="UniProtKB-UniRule"/>
</dbReference>
<dbReference type="Gramene" id="Solyc01g068410.3.1">
    <property type="protein sequence ID" value="Solyc01g068410.3.1"/>
    <property type="gene ID" value="Solyc01g068410.3"/>
</dbReference>
<dbReference type="STRING" id="4081.A0A3Q7EH44"/>
<name>A0A3Q7EH44_SOLLC</name>
<dbReference type="InterPro" id="IPR051107">
    <property type="entry name" value="Auxin_Efflux_Carrier"/>
</dbReference>
<evidence type="ECO:0000256" key="6">
    <source>
        <dbReference type="ARBA" id="ARBA00023136"/>
    </source>
</evidence>
<dbReference type="GO" id="GO:0005886">
    <property type="term" value="C:plasma membrane"/>
    <property type="evidence" value="ECO:0000318"/>
    <property type="project" value="GO_Central"/>
</dbReference>
<comment type="subcellular location">
    <subcellularLocation>
        <location evidence="1 8">Membrane</location>
        <topology evidence="1 8">Multi-pass membrane protein</topology>
    </subcellularLocation>
</comment>
<reference evidence="9" key="1">
    <citation type="journal article" date="2012" name="Nature">
        <title>The tomato genome sequence provides insights into fleshy fruit evolution.</title>
        <authorList>
            <consortium name="Tomato Genome Consortium"/>
        </authorList>
    </citation>
    <scope>NUCLEOTIDE SEQUENCE [LARGE SCALE GENOMIC DNA]</scope>
    <source>
        <strain evidence="9">cv. Heinz 1706</strain>
    </source>
</reference>
<dbReference type="AlphaFoldDB" id="A0A3Q7EH44"/>
<dbReference type="InParanoid" id="A0A3Q7EH44"/>
<evidence type="ECO:0000313" key="10">
    <source>
        <dbReference type="Proteomes" id="UP000004994"/>
    </source>
</evidence>
<dbReference type="PaxDb" id="4081-Solyc01g068410.2.1"/>
<keyword evidence="10" id="KW-1185">Reference proteome</keyword>
<feature type="transmembrane region" description="Helical" evidence="8">
    <location>
        <begin position="270"/>
        <end position="289"/>
    </location>
</feature>
<feature type="transmembrane region" description="Helical" evidence="8">
    <location>
        <begin position="241"/>
        <end position="258"/>
    </location>
</feature>
<evidence type="ECO:0000256" key="8">
    <source>
        <dbReference type="RuleBase" id="RU362108"/>
    </source>
</evidence>
<evidence type="ECO:0000313" key="9">
    <source>
        <dbReference type="EnsemblPlants" id="Solyc01g068410.3.1"/>
    </source>
</evidence>
<organism evidence="9">
    <name type="scientific">Solanum lycopersicum</name>
    <name type="common">Tomato</name>
    <name type="synonym">Lycopersicon esculentum</name>
    <dbReference type="NCBI Taxonomy" id="4081"/>
    <lineage>
        <taxon>Eukaryota</taxon>
        <taxon>Viridiplantae</taxon>
        <taxon>Streptophyta</taxon>
        <taxon>Embryophyta</taxon>
        <taxon>Tracheophyta</taxon>
        <taxon>Spermatophyta</taxon>
        <taxon>Magnoliopsida</taxon>
        <taxon>eudicotyledons</taxon>
        <taxon>Gunneridae</taxon>
        <taxon>Pentapetalae</taxon>
        <taxon>asterids</taxon>
        <taxon>lamiids</taxon>
        <taxon>Solanales</taxon>
        <taxon>Solanaceae</taxon>
        <taxon>Solanoideae</taxon>
        <taxon>Solaneae</taxon>
        <taxon>Solanum</taxon>
        <taxon>Solanum subgen. Lycopersicon</taxon>
    </lineage>
</organism>
<keyword evidence="4 8" id="KW-0812">Transmembrane</keyword>
<evidence type="ECO:0000256" key="3">
    <source>
        <dbReference type="ARBA" id="ARBA00022448"/>
    </source>
</evidence>
<dbReference type="OMA" id="NIELAFW"/>
<dbReference type="InterPro" id="IPR004776">
    <property type="entry name" value="Mem_transp_PIN-like"/>
</dbReference>
<keyword evidence="6 8" id="KW-0472">Membrane</keyword>
<dbReference type="GO" id="GO:0010329">
    <property type="term" value="F:auxin efflux transmembrane transporter activity"/>
    <property type="evidence" value="ECO:0000318"/>
    <property type="project" value="GO_Central"/>
</dbReference>
<comment type="caution">
    <text evidence="8">Lacks conserved residue(s) required for the propagation of feature annotation.</text>
</comment>
<dbReference type="GO" id="GO:0005783">
    <property type="term" value="C:endoplasmic reticulum"/>
    <property type="evidence" value="ECO:0000318"/>
    <property type="project" value="GO_Central"/>
</dbReference>
<keyword evidence="3 8" id="KW-0813">Transport</keyword>